<dbReference type="Proteomes" id="UP000253628">
    <property type="component" value="Unassembled WGS sequence"/>
</dbReference>
<evidence type="ECO:0000313" key="4">
    <source>
        <dbReference type="Proteomes" id="UP000253628"/>
    </source>
</evidence>
<evidence type="ECO:0000313" key="3">
    <source>
        <dbReference type="EMBL" id="RBP38368.1"/>
    </source>
</evidence>
<feature type="domain" description="Rhodanese" evidence="2">
    <location>
        <begin position="47"/>
        <end position="135"/>
    </location>
</feature>
<comment type="caution">
    <text evidence="3">The sequence shown here is derived from an EMBL/GenBank/DDBJ whole genome shotgun (WGS) entry which is preliminary data.</text>
</comment>
<dbReference type="OrthoDB" id="1445766at2"/>
<dbReference type="CDD" id="cd00158">
    <property type="entry name" value="RHOD"/>
    <property type="match status" value="1"/>
</dbReference>
<keyword evidence="3" id="KW-0808">Transferase</keyword>
<dbReference type="SMART" id="SM00450">
    <property type="entry name" value="RHOD"/>
    <property type="match status" value="1"/>
</dbReference>
<dbReference type="PANTHER" id="PTHR43031">
    <property type="entry name" value="FAD-DEPENDENT OXIDOREDUCTASE"/>
    <property type="match status" value="1"/>
</dbReference>
<dbReference type="AlphaFoldDB" id="A0A366HB19"/>
<accession>A0A366HB19</accession>
<dbReference type="InterPro" id="IPR050229">
    <property type="entry name" value="GlpE_sulfurtransferase"/>
</dbReference>
<evidence type="ECO:0000256" key="1">
    <source>
        <dbReference type="SAM" id="Phobius"/>
    </source>
</evidence>
<dbReference type="PANTHER" id="PTHR43031:SF7">
    <property type="entry name" value="NITRIC OXIDE REDUCTASE FLRD-NAD(+) REDUCTASE"/>
    <property type="match status" value="1"/>
</dbReference>
<dbReference type="Gene3D" id="3.40.250.10">
    <property type="entry name" value="Rhodanese-like domain"/>
    <property type="match status" value="1"/>
</dbReference>
<evidence type="ECO:0000259" key="2">
    <source>
        <dbReference type="PROSITE" id="PS50206"/>
    </source>
</evidence>
<keyword evidence="4" id="KW-1185">Reference proteome</keyword>
<sequence>MDFLLSQNNLYIVLIALVSGAMLLWPTLGKGRAGNPVAVQQAVQLANQKHGIFVDVRSAELFKSGTIPQARNLPAVDIESKANTLPKDKPIIVFCDQGRESGRVAGALRKQGFTEAVSLQGGLRSWAEAGLPLSKKA</sequence>
<dbReference type="SUPFAM" id="SSF52821">
    <property type="entry name" value="Rhodanese/Cell cycle control phosphatase"/>
    <property type="match status" value="1"/>
</dbReference>
<keyword evidence="1" id="KW-0472">Membrane</keyword>
<proteinExistence type="predicted"/>
<keyword evidence="1" id="KW-1133">Transmembrane helix</keyword>
<name>A0A366HB19_9BURK</name>
<dbReference type="PROSITE" id="PS50206">
    <property type="entry name" value="RHODANESE_3"/>
    <property type="match status" value="1"/>
</dbReference>
<reference evidence="3 4" key="1">
    <citation type="submission" date="2018-06" db="EMBL/GenBank/DDBJ databases">
        <title>Genomic Encyclopedia of Type Strains, Phase IV (KMG-IV): sequencing the most valuable type-strain genomes for metagenomic binning, comparative biology and taxonomic classification.</title>
        <authorList>
            <person name="Goeker M."/>
        </authorList>
    </citation>
    <scope>NUCLEOTIDE SEQUENCE [LARGE SCALE GENOMIC DNA]</scope>
    <source>
        <strain evidence="3 4">DSM 25520</strain>
    </source>
</reference>
<feature type="transmembrane region" description="Helical" evidence="1">
    <location>
        <begin position="6"/>
        <end position="25"/>
    </location>
</feature>
<dbReference type="InterPro" id="IPR036873">
    <property type="entry name" value="Rhodanese-like_dom_sf"/>
</dbReference>
<dbReference type="Pfam" id="PF00581">
    <property type="entry name" value="Rhodanese"/>
    <property type="match status" value="1"/>
</dbReference>
<dbReference type="EMBL" id="QNRQ01000007">
    <property type="protein sequence ID" value="RBP38368.1"/>
    <property type="molecule type" value="Genomic_DNA"/>
</dbReference>
<dbReference type="GO" id="GO:0016740">
    <property type="term" value="F:transferase activity"/>
    <property type="evidence" value="ECO:0007669"/>
    <property type="project" value="UniProtKB-KW"/>
</dbReference>
<dbReference type="InterPro" id="IPR001763">
    <property type="entry name" value="Rhodanese-like_dom"/>
</dbReference>
<organism evidence="3 4">
    <name type="scientific">Eoetvoesiella caeni</name>
    <dbReference type="NCBI Taxonomy" id="645616"/>
    <lineage>
        <taxon>Bacteria</taxon>
        <taxon>Pseudomonadati</taxon>
        <taxon>Pseudomonadota</taxon>
        <taxon>Betaproteobacteria</taxon>
        <taxon>Burkholderiales</taxon>
        <taxon>Alcaligenaceae</taxon>
        <taxon>Eoetvoesiella</taxon>
    </lineage>
</organism>
<keyword evidence="1" id="KW-0812">Transmembrane</keyword>
<protein>
    <submittedName>
        <fullName evidence="3">Rhodanese-related sulfurtransferase</fullName>
    </submittedName>
</protein>
<gene>
    <name evidence="3" type="ORF">DFR37_107132</name>
</gene>